<accession>A0A0M0JMH5</accession>
<evidence type="ECO:0000256" key="8">
    <source>
        <dbReference type="RuleBase" id="RU003567"/>
    </source>
</evidence>
<dbReference type="InterPro" id="IPR001907">
    <property type="entry name" value="ClpP"/>
</dbReference>
<keyword evidence="10" id="KW-1185">Reference proteome</keyword>
<dbReference type="OrthoDB" id="2017408at2759"/>
<dbReference type="HAMAP" id="MF_00444">
    <property type="entry name" value="ClpP"/>
    <property type="match status" value="1"/>
</dbReference>
<evidence type="ECO:0000313" key="10">
    <source>
        <dbReference type="Proteomes" id="UP000037460"/>
    </source>
</evidence>
<dbReference type="GO" id="GO:0051117">
    <property type="term" value="F:ATPase binding"/>
    <property type="evidence" value="ECO:0007669"/>
    <property type="project" value="TreeGrafter"/>
</dbReference>
<dbReference type="GO" id="GO:0009368">
    <property type="term" value="C:endopeptidase Clp complex"/>
    <property type="evidence" value="ECO:0007669"/>
    <property type="project" value="TreeGrafter"/>
</dbReference>
<dbReference type="InterPro" id="IPR033135">
    <property type="entry name" value="ClpP_His_AS"/>
</dbReference>
<dbReference type="PRINTS" id="PR00127">
    <property type="entry name" value="CLPPROTEASEP"/>
</dbReference>
<dbReference type="PROSITE" id="PS00381">
    <property type="entry name" value="CLP_PROTEASE_SER"/>
    <property type="match status" value="1"/>
</dbReference>
<keyword evidence="3 7" id="KW-0378">Hydrolase</keyword>
<organism evidence="9 10">
    <name type="scientific">Chrysochromulina tobinii</name>
    <dbReference type="NCBI Taxonomy" id="1460289"/>
    <lineage>
        <taxon>Eukaryota</taxon>
        <taxon>Haptista</taxon>
        <taxon>Haptophyta</taxon>
        <taxon>Prymnesiophyceae</taxon>
        <taxon>Prymnesiales</taxon>
        <taxon>Chrysochromulinaceae</taxon>
        <taxon>Chrysochromulina</taxon>
    </lineage>
</organism>
<dbReference type="PROSITE" id="PS00382">
    <property type="entry name" value="CLP_PROTEASE_HIS"/>
    <property type="match status" value="1"/>
</dbReference>
<evidence type="ECO:0000256" key="7">
    <source>
        <dbReference type="RuleBase" id="RU000549"/>
    </source>
</evidence>
<reference evidence="10" key="1">
    <citation type="journal article" date="2015" name="PLoS Genet.">
        <title>Genome Sequence and Transcriptome Analyses of Chrysochromulina tobin: Metabolic Tools for Enhanced Algal Fitness in the Prominent Order Prymnesiales (Haptophyceae).</title>
        <authorList>
            <person name="Hovde B.T."/>
            <person name="Deodato C.R."/>
            <person name="Hunsperger H.M."/>
            <person name="Ryken S.A."/>
            <person name="Yost W."/>
            <person name="Jha R.K."/>
            <person name="Patterson J."/>
            <person name="Monnat R.J. Jr."/>
            <person name="Barlow S.B."/>
            <person name="Starkenburg S.R."/>
            <person name="Cattolico R.A."/>
        </authorList>
    </citation>
    <scope>NUCLEOTIDE SEQUENCE</scope>
    <source>
        <strain evidence="10">CCMP291</strain>
    </source>
</reference>
<keyword evidence="4 7" id="KW-0720">Serine protease</keyword>
<evidence type="ECO:0000256" key="3">
    <source>
        <dbReference type="ARBA" id="ARBA00022801"/>
    </source>
</evidence>
<evidence type="ECO:0000256" key="1">
    <source>
        <dbReference type="ARBA" id="ARBA00007039"/>
    </source>
</evidence>
<dbReference type="NCBIfam" id="NF001368">
    <property type="entry name" value="PRK00277.1"/>
    <property type="match status" value="1"/>
</dbReference>
<dbReference type="Pfam" id="PF00574">
    <property type="entry name" value="CLP_protease"/>
    <property type="match status" value="1"/>
</dbReference>
<keyword evidence="2 7" id="KW-0645">Protease</keyword>
<evidence type="ECO:0000256" key="5">
    <source>
        <dbReference type="PROSITE-ProRule" id="PRU10085"/>
    </source>
</evidence>
<dbReference type="GO" id="GO:0004176">
    <property type="term" value="F:ATP-dependent peptidase activity"/>
    <property type="evidence" value="ECO:0007669"/>
    <property type="project" value="InterPro"/>
</dbReference>
<feature type="active site" evidence="5">
    <location>
        <position position="103"/>
    </location>
</feature>
<dbReference type="Gene3D" id="3.90.226.10">
    <property type="entry name" value="2-enoyl-CoA Hydratase, Chain A, domain 1"/>
    <property type="match status" value="1"/>
</dbReference>
<dbReference type="SUPFAM" id="SSF52096">
    <property type="entry name" value="ClpP/crotonase"/>
    <property type="match status" value="1"/>
</dbReference>
<dbReference type="EC" id="3.4.21.92" evidence="7"/>
<dbReference type="InterPro" id="IPR029045">
    <property type="entry name" value="ClpP/crotonase-like_dom_sf"/>
</dbReference>
<name>A0A0M0JMH5_9EUKA</name>
<dbReference type="InterPro" id="IPR018215">
    <property type="entry name" value="ClpP_Ser_AS"/>
</dbReference>
<dbReference type="Proteomes" id="UP000037460">
    <property type="component" value="Unassembled WGS sequence"/>
</dbReference>
<dbReference type="AlphaFoldDB" id="A0A0M0JMH5"/>
<evidence type="ECO:0000313" key="9">
    <source>
        <dbReference type="EMBL" id="KOO27502.1"/>
    </source>
</evidence>
<gene>
    <name evidence="9" type="ORF">Ctob_007239</name>
</gene>
<comment type="caution">
    <text evidence="9">The sequence shown here is derived from an EMBL/GenBank/DDBJ whole genome shotgun (WGS) entry which is preliminary data.</text>
</comment>
<evidence type="ECO:0000256" key="6">
    <source>
        <dbReference type="PROSITE-ProRule" id="PRU10086"/>
    </source>
</evidence>
<evidence type="ECO:0000256" key="2">
    <source>
        <dbReference type="ARBA" id="ARBA00022670"/>
    </source>
</evidence>
<dbReference type="GO" id="GO:0004252">
    <property type="term" value="F:serine-type endopeptidase activity"/>
    <property type="evidence" value="ECO:0007669"/>
    <property type="project" value="UniProtKB-EC"/>
</dbReference>
<dbReference type="CDD" id="cd07017">
    <property type="entry name" value="S14_ClpP_2"/>
    <property type="match status" value="1"/>
</dbReference>
<comment type="similarity">
    <text evidence="1 8">Belongs to the peptidase S14 family.</text>
</comment>
<feature type="active site" evidence="6">
    <location>
        <position position="128"/>
    </location>
</feature>
<dbReference type="PANTHER" id="PTHR10381:SF46">
    <property type="entry name" value="ATP-DEPENDENT CLP PROTEASE PROTEOLYTIC SUBUNIT-RELATED PROTEIN 2, CHLOROPLASTIC"/>
    <property type="match status" value="1"/>
</dbReference>
<proteinExistence type="inferred from homology"/>
<dbReference type="NCBIfam" id="NF009205">
    <property type="entry name" value="PRK12553.1"/>
    <property type="match status" value="1"/>
</dbReference>
<dbReference type="FunFam" id="3.90.226.10:FF:000001">
    <property type="entry name" value="ATP-dependent Clp protease proteolytic subunit"/>
    <property type="match status" value="1"/>
</dbReference>
<protein>
    <recommendedName>
        <fullName evidence="8">ATP-dependent Clp protease proteolytic subunit</fullName>
        <ecNumber evidence="7">3.4.21.92</ecNumber>
    </recommendedName>
</protein>
<sequence>MMMPIGVPKVAYRVPGSAYADWVDLYNRLYRERILFLGQEINDEIANQIIGVMLYLDSEDNTKPISLYINSPGGSVTSGFAMFDTMRHIKSEVSTINVGLAASMGSFLLMGGTKGKRLALPHSRTMIHQPSGGAQGQASDIKVEAEQILSIRERVVNYYSQLSGQPREKVRMDIDRDNFMSAEETLKYGLIDRVIQRT</sequence>
<dbReference type="EMBL" id="JWZX01002708">
    <property type="protein sequence ID" value="KOO27502.1"/>
    <property type="molecule type" value="Genomic_DNA"/>
</dbReference>
<dbReference type="GO" id="GO:0006515">
    <property type="term" value="P:protein quality control for misfolded or incompletely synthesized proteins"/>
    <property type="evidence" value="ECO:0007669"/>
    <property type="project" value="TreeGrafter"/>
</dbReference>
<dbReference type="PANTHER" id="PTHR10381">
    <property type="entry name" value="ATP-DEPENDENT CLP PROTEASE PROTEOLYTIC SUBUNIT"/>
    <property type="match status" value="1"/>
</dbReference>
<dbReference type="InterPro" id="IPR023562">
    <property type="entry name" value="ClpP/TepA"/>
</dbReference>
<evidence type="ECO:0000256" key="4">
    <source>
        <dbReference type="ARBA" id="ARBA00022825"/>
    </source>
</evidence>